<dbReference type="KEGG" id="osg:BST96_14090"/>
<feature type="compositionally biased region" description="Low complexity" evidence="1">
    <location>
        <begin position="67"/>
        <end position="84"/>
    </location>
</feature>
<dbReference type="EMBL" id="CP019343">
    <property type="protein sequence ID" value="ARN75145.1"/>
    <property type="molecule type" value="Genomic_DNA"/>
</dbReference>
<dbReference type="Proteomes" id="UP000193450">
    <property type="component" value="Chromosome"/>
</dbReference>
<feature type="region of interest" description="Disordered" evidence="1">
    <location>
        <begin position="36"/>
        <end position="84"/>
    </location>
</feature>
<dbReference type="InterPro" id="IPR011049">
    <property type="entry name" value="Serralysin-like_metalloprot_C"/>
</dbReference>
<protein>
    <submittedName>
        <fullName evidence="2">Uncharacterized protein</fullName>
    </submittedName>
</protein>
<gene>
    <name evidence="2" type="ORF">BST96_14090</name>
</gene>
<dbReference type="InterPro" id="IPR013783">
    <property type="entry name" value="Ig-like_fold"/>
</dbReference>
<dbReference type="Gene3D" id="2.60.40.10">
    <property type="entry name" value="Immunoglobulins"/>
    <property type="match status" value="5"/>
</dbReference>
<organism evidence="2 3">
    <name type="scientific">Oceanicoccus sagamiensis</name>
    <dbReference type="NCBI Taxonomy" id="716816"/>
    <lineage>
        <taxon>Bacteria</taxon>
        <taxon>Pseudomonadati</taxon>
        <taxon>Pseudomonadota</taxon>
        <taxon>Gammaproteobacteria</taxon>
        <taxon>Cellvibrionales</taxon>
        <taxon>Spongiibacteraceae</taxon>
        <taxon>Oceanicoccus</taxon>
    </lineage>
</organism>
<dbReference type="InterPro" id="IPR019960">
    <property type="entry name" value="T1SS_VCA0849"/>
</dbReference>
<sequence length="3427" mass="359315">MQQILYIEIAGQIWKLFEDGRLQLLAVGETVPEGVEVVTMPTEGTEDNTAEPGTDDNPETLLTGAQSSGSSLNSSTPSSTNNSAGGSVAAGIFGSISRDGEEVLAQSGFQTFGAAPVSVPDSPIEAGGPAILSDKAAITIQINDDDNLEDNYVNRFENDAVGFFGTTVDIDDDDIVELVLVDSEGRVFNLETTVLADGWLLPDQDLSAVAEGPFTVTATVRDFYGNFVTASAESIKDTLAEGVDINAEAGADNLIDIFEAPAVNISGQFEQVQAGAAVTVQVTDVAGSSLSFETLLQADGSWQVVEDLSQLTEGILLVRADTIDLAGNPAQIAFDLELSLSPTISLLNIDKDGQFDDDIYNQFESVDQRYFGELFNVDDGQTVTLSISDSQGTVITATTLSSNHQWSIDGVDTSSLVDGALAISVAVTNFAGDMANAAIARGIDQTAEISAEFVDPNNDAVLNALEAMAATLQGSSVDIENGQPVFINVGDSGGASIDAVGQIGLDGLWIANNINLTSATGSLLFLTLSATDAAGNPATATASIAYDPLAVVDDIAFDNVDGDQDQLFNAVEIADGILLEGTTQDIEPNQTLRITITDSQGAAEVFSATVQVDGRWVVDGPMDLSRLADGDLQVDALGSDIAGNIDLGTAIIHKDTVAAVTVAFDGDGALSATEIIAVTISGTTTDIEAGQLVSVTVSGSGAADIHFTATVQADGSFSSANESPASYDLSGFDDGSLNVAVSTEDIAGNPATANNSAAKDTVVNLDIDTGVNGLSVTNIRGGLLTRYAGSSDAEQGQEISLTISDGINSFVTTAEADASGNWQTALISPVGLDVTQPWTVVASVTDLAGNTATDDTPSLSFPELLILSEGALSVGSLVDTGESRLKIEIGGDPALNPSPFSFSDASRQTALAGLRSQGQGVRVELSSDGLMLQLIRDDNAVVLDASIDNASQIATITLRESIEQDVGKDILVSKILIKALQNDVAADPDPELVESPLFLVVRDNASEFLVDDNYRVVEDTVLTGNVFDNDNLGEGPLTLVAVDWNGTIYPVTFDTPAELVDLVKGTLLIDSEGQWSFSANRNQDHTGTDPSFEFDYIARDADRDIDAAHVVIDISDGAAGTVGPEDVVTAEQDYTDLGTPKVDNFVILAGSDNMDITSFAFKDETINLLDNLGLSSDGLLLSYVLSNSNKTLTASTGSGTIFVLNLSAVLDANNQDLDAIATIVWSASLDHKDSDGDVLELQFIFTANDNDGTAIAPASASLTLFDGSDPQLTVQTAAELFEADLAPGPQTTDTGVLNIDIGSDIIADVVFSDITEQPELTSNGETLIYVLEDDYTLVGYVLNTLPGNEVVRVVLDNLAVDNNDSSLNYTVTLSQALDQPNINGSDDAVLALPFKVSISDSEGDRSDATLDITVADRSSPVTNNITLAVSELPRLTTISPRDIDEDIVSITAAQDQLVAIAFDIADGERVQDSSGNNLSSNNAPIFWRDNGDGTLDAVLNNGGIIFTVTTPDSLAVEPGDSQDIPVTLQMFGSIDHTIAVTDVAEIIVPLQLIDSDGSFSTAQLSLEMVDGGLPFIETPASLAVDEALLLNSSDSDTVTIFGLQGSDPFNVINVALNTAGLTTSDDRAISLSQLDTNNWVGKAGADTVFQLTIEFSGETRFELFDAIKHPAPSGVDADQNIKALDFSVSLDDADGDSSNTVSLQVDITDDWLTAPVYDAAQKLTISEGQEVTGNVLSDDNVLTTGSFGADGGEIEEVRYNGDSYRFDDDGMGAVVADPIVISLTELGNDYGTLTLARDGSYSIQANDVFNLVGLAYPDNFVFDMIDLDGDRITDIQFDFSVADADGSISVKPKNTLEDTALVLSVKGNPGDIDNSEAVTQFRFEKASLQGGTLTLTGGNSLTEDASYYYLDALRPTGSGIPGEVEPDGDLIFTPALNSSNQTASVKLKVMMTITELFGTNEVNSNFNIKVESVADTPVWDAGGNYTVTIDEDSADNVVLPPEASLVDTDSSEQLTYKFISIDFDLTISSGDTVYKAGDLIGPAEFASITVATDPNVSGEFNFVVQAISTESENGDTATAEQTFTVEVAGVADTPTLTVRDIRGTEDVAIDLDTVLSGSLSDLDGSESLWYELSLPTGWSVTGPNVIDLGGGVYRASAEDIETGGTIFMQPKEDLSKVTEVPTISVRSVAIENTEDGVTPSLDESFSPVKTFTVKLTGVADAPAIDPGPNGSWSYNPGSGIISATTTFAEDSRIALDFAISTQDDDGSEDISLHLSGIPEGAVLTNGAGDEVFLPVFDASNSSNPVYTVTLAQMADLYIQPPQDYSGTIALALEQINTEPDGDSAAFDLTVQFVVAPVIDTAGNQLLEASGVEDKIRAINLLPALGDIDSSETLEELTLVPGFQGTLYLDGTVLTVPVSGLDLSTVAGGDLPGLLSSGRLAYQAPEDQHGNFSIDFSYRVADSNGGASAIVEQSFSGSLVIDVRAQVEQNQPSTADDTRLETAGGVLTSNGEDLDLTGQVNFFEEDLDGSETLDYILLKMPAANGWAVNFPGAVHDGQGNWLLPAPATSNGVKEQALDILAGVSITALSATAGPVIIGVEARVLDGGGDDADMIFAQLLVEFTAGSGRTSIAHTPDNIVIDIVDGQENSNATMAEHINDGLPGNGVVSDSDSADPAFMDNISFRVDAGDIPFGAGLAGDGMRILYGNDGTSIVAYIFEEPALQNLRLIGLQEDFAGDFDIPFDVIATDPSGDTIVDVQTFTFNIEPVVDELSNTSDIIDGREDRLVSLAFNAEALLGDSDTDGDRGVETLQTITYSNLQGGVLFDPFNLLTFNGGDSYTLSDPSRVDDIYYRPPQHKDGEFTIDIDFEILDTTTGNSVVSNIDTTTKSASLTFDIAPITDRASLSVPEFIRGDEDSQIDLSGLSADLIDQDGSETLSLQITGVPQGAVLYANGVQLPNNGTDGGTVVGGDLNGVATYSWSVEQSQLDDITLLPPQDFSGDIALQLVAISNEKGTTDFVTTTASFTVAVDPIADGVQLTNTVATESTLEGSPLTIALGAEVLESVNNNEVIEVSVTALDSSDNSALVKLDRIIADGTRGRFKDNGDGTFTAKVVTTVASLADFSLLTGEQAWGLLNLQVDISSVDTNTVLGSVVTDTSVANSYTMAITIEPEPDPAKLERDFDGLISSNGINIPMGLTIATINPADGEINQLQIDGLPSDFSFNHGARQGSVWLVDEADISDLELITDNPSGTDPVGDFNLVLKTIATLGDTTIESVEQSMQVKIQAAGANTLIGTVGDDSYRGGTQADTFTWSDGDEGSLLFVNRDTVHDFNRGSGSYDNMEGDTLNLAGLLTGMNIITGADADAVIDVDDSSGSTVFTLRVDGALFRNQEITLENVDKNDLFGVGGSVVSEDVFLQKLINDTTLITQ</sequence>
<accession>A0A1X9NH25</accession>
<dbReference type="OrthoDB" id="5710936at2"/>
<dbReference type="STRING" id="716816.BST96_14090"/>
<feature type="compositionally biased region" description="Acidic residues" evidence="1">
    <location>
        <begin position="44"/>
        <end position="58"/>
    </location>
</feature>
<evidence type="ECO:0000256" key="1">
    <source>
        <dbReference type="SAM" id="MobiDB-lite"/>
    </source>
</evidence>
<evidence type="ECO:0000313" key="2">
    <source>
        <dbReference type="EMBL" id="ARN75145.1"/>
    </source>
</evidence>
<dbReference type="NCBIfam" id="TIGR03661">
    <property type="entry name" value="T1SS_VCA0849"/>
    <property type="match status" value="1"/>
</dbReference>
<dbReference type="NCBIfam" id="NF033510">
    <property type="entry name" value="Ca_tandemer"/>
    <property type="match status" value="3"/>
</dbReference>
<proteinExistence type="predicted"/>
<dbReference type="RefSeq" id="WP_085759315.1">
    <property type="nucleotide sequence ID" value="NZ_CP019343.1"/>
</dbReference>
<evidence type="ECO:0000313" key="3">
    <source>
        <dbReference type="Proteomes" id="UP000193450"/>
    </source>
</evidence>
<keyword evidence="3" id="KW-1185">Reference proteome</keyword>
<dbReference type="SUPFAM" id="SSF51120">
    <property type="entry name" value="beta-Roll"/>
    <property type="match status" value="1"/>
</dbReference>
<reference evidence="2 3" key="1">
    <citation type="submission" date="2016-11" db="EMBL/GenBank/DDBJ databases">
        <title>Trade-off between light-utilization and light-protection in marine flavobacteria.</title>
        <authorList>
            <person name="Kumagai Y."/>
        </authorList>
    </citation>
    <scope>NUCLEOTIDE SEQUENCE [LARGE SCALE GENOMIC DNA]</scope>
    <source>
        <strain evidence="2 3">NBRC 107125</strain>
    </source>
</reference>
<name>A0A1X9NH25_9GAMM</name>